<protein>
    <submittedName>
        <fullName evidence="1">Uncharacterized protein</fullName>
    </submittedName>
</protein>
<dbReference type="EMBL" id="CP006835">
    <property type="protein sequence ID" value="AGZ54282.1"/>
    <property type="molecule type" value="Genomic_DNA"/>
</dbReference>
<reference evidence="1 2" key="1">
    <citation type="submission" date="2013-10" db="EMBL/GenBank/DDBJ databases">
        <title>Genome sequence of Mycobacterium kansasii.</title>
        <authorList>
            <consortium name="McGill University Mycobacterium genome consortium"/>
            <person name="Veyrier F.J."/>
            <person name="Behr M.A."/>
        </authorList>
    </citation>
    <scope>NUCLEOTIDE SEQUENCE [LARGE SCALE GENOMIC DNA]</scope>
    <source>
        <strain evidence="1 2">ATCC 12478</strain>
    </source>
</reference>
<dbReference type="HOGENOM" id="CLU_3397482_0_0_11"/>
<dbReference type="Proteomes" id="UP000017786">
    <property type="component" value="Chromosome"/>
</dbReference>
<sequence length="31" mass="3363">MERAALYAGETALRIGEITSAEQAVRDLTPE</sequence>
<dbReference type="AlphaFoldDB" id="U5WZA7"/>
<dbReference type="KEGG" id="mkn:MKAN_16360"/>
<gene>
    <name evidence="1" type="ORF">MKAN_16360</name>
</gene>
<evidence type="ECO:0000313" key="1">
    <source>
        <dbReference type="EMBL" id="AGZ54282.1"/>
    </source>
</evidence>
<proteinExistence type="predicted"/>
<organism evidence="1 2">
    <name type="scientific">Mycobacterium kansasii ATCC 12478</name>
    <dbReference type="NCBI Taxonomy" id="557599"/>
    <lineage>
        <taxon>Bacteria</taxon>
        <taxon>Bacillati</taxon>
        <taxon>Actinomycetota</taxon>
        <taxon>Actinomycetes</taxon>
        <taxon>Mycobacteriales</taxon>
        <taxon>Mycobacteriaceae</taxon>
        <taxon>Mycobacterium</taxon>
    </lineage>
</organism>
<name>U5WZA7_MYCKA</name>
<evidence type="ECO:0000313" key="2">
    <source>
        <dbReference type="Proteomes" id="UP000017786"/>
    </source>
</evidence>
<accession>U5WZA7</accession>